<reference evidence="2" key="1">
    <citation type="submission" date="2020-02" db="EMBL/GenBank/DDBJ databases">
        <authorList>
            <person name="Meier V. D."/>
        </authorList>
    </citation>
    <scope>NUCLEOTIDE SEQUENCE</scope>
    <source>
        <strain evidence="2">AVDCRST_MAG45</strain>
    </source>
</reference>
<sequence>DDPTGRSESCDRTTRGQAARAGDLFDLRIPESAGGDLGDRAAVRWSRGHRHLLHRDRGHRPLPASVPRCRRAGPRRVLRRDDLALRAVRAQGELALVRSRTPRLL</sequence>
<name>A0A6J4RUC5_9ACTN</name>
<feature type="non-terminal residue" evidence="2">
    <location>
        <position position="105"/>
    </location>
</feature>
<protein>
    <submittedName>
        <fullName evidence="2">Uncharacterized protein</fullName>
    </submittedName>
</protein>
<gene>
    <name evidence="2" type="ORF">AVDCRST_MAG45-245</name>
</gene>
<accession>A0A6J4RUC5</accession>
<feature type="compositionally biased region" description="Basic and acidic residues" evidence="1">
    <location>
        <begin position="1"/>
        <end position="14"/>
    </location>
</feature>
<dbReference type="AlphaFoldDB" id="A0A6J4RUC5"/>
<organism evidence="2">
    <name type="scientific">uncultured Solirubrobacterales bacterium</name>
    <dbReference type="NCBI Taxonomy" id="768556"/>
    <lineage>
        <taxon>Bacteria</taxon>
        <taxon>Bacillati</taxon>
        <taxon>Actinomycetota</taxon>
        <taxon>Thermoleophilia</taxon>
        <taxon>Solirubrobacterales</taxon>
        <taxon>environmental samples</taxon>
    </lineage>
</organism>
<evidence type="ECO:0000256" key="1">
    <source>
        <dbReference type="SAM" id="MobiDB-lite"/>
    </source>
</evidence>
<feature type="non-terminal residue" evidence="2">
    <location>
        <position position="1"/>
    </location>
</feature>
<evidence type="ECO:0000313" key="2">
    <source>
        <dbReference type="EMBL" id="CAA9482379.1"/>
    </source>
</evidence>
<dbReference type="EMBL" id="CADCVU010000020">
    <property type="protein sequence ID" value="CAA9482379.1"/>
    <property type="molecule type" value="Genomic_DNA"/>
</dbReference>
<feature type="region of interest" description="Disordered" evidence="1">
    <location>
        <begin position="1"/>
        <end position="23"/>
    </location>
</feature>
<proteinExistence type="predicted"/>